<name>A0A232EFI6_9HYME</name>
<comment type="caution">
    <text evidence="1">The sequence shown here is derived from an EMBL/GenBank/DDBJ whole genome shotgun (WGS) entry which is preliminary data.</text>
</comment>
<gene>
    <name evidence="1" type="ORF">TSAR_003064</name>
</gene>
<evidence type="ECO:0000313" key="2">
    <source>
        <dbReference type="Proteomes" id="UP000215335"/>
    </source>
</evidence>
<protein>
    <submittedName>
        <fullName evidence="1">Uncharacterized protein</fullName>
    </submittedName>
</protein>
<dbReference type="Proteomes" id="UP000215335">
    <property type="component" value="Unassembled WGS sequence"/>
</dbReference>
<dbReference type="EMBL" id="NNAY01005002">
    <property type="protein sequence ID" value="OXU17125.1"/>
    <property type="molecule type" value="Genomic_DNA"/>
</dbReference>
<organism evidence="1 2">
    <name type="scientific">Trichomalopsis sarcophagae</name>
    <dbReference type="NCBI Taxonomy" id="543379"/>
    <lineage>
        <taxon>Eukaryota</taxon>
        <taxon>Metazoa</taxon>
        <taxon>Ecdysozoa</taxon>
        <taxon>Arthropoda</taxon>
        <taxon>Hexapoda</taxon>
        <taxon>Insecta</taxon>
        <taxon>Pterygota</taxon>
        <taxon>Neoptera</taxon>
        <taxon>Endopterygota</taxon>
        <taxon>Hymenoptera</taxon>
        <taxon>Apocrita</taxon>
        <taxon>Proctotrupomorpha</taxon>
        <taxon>Chalcidoidea</taxon>
        <taxon>Pteromalidae</taxon>
        <taxon>Pteromalinae</taxon>
        <taxon>Trichomalopsis</taxon>
    </lineage>
</organism>
<dbReference type="OrthoDB" id="7680010at2759"/>
<keyword evidence="2" id="KW-1185">Reference proteome</keyword>
<dbReference type="AlphaFoldDB" id="A0A232EFI6"/>
<proteinExistence type="predicted"/>
<sequence length="106" mass="11750">MYEESCGELGGKYSISVISKIGKKSNIYELNICSVLAMRIVGGGLESLRSFCEKTATCDVAHKLMTDADEEEIILTQNSSKETVEVDDANQEAIRRLSIENLEQEE</sequence>
<evidence type="ECO:0000313" key="1">
    <source>
        <dbReference type="EMBL" id="OXU17125.1"/>
    </source>
</evidence>
<accession>A0A232EFI6</accession>
<reference evidence="1 2" key="1">
    <citation type="journal article" date="2017" name="Curr. Biol.">
        <title>The Evolution of Venom by Co-option of Single-Copy Genes.</title>
        <authorList>
            <person name="Martinson E.O."/>
            <person name="Mrinalini"/>
            <person name="Kelkar Y.D."/>
            <person name="Chang C.H."/>
            <person name="Werren J.H."/>
        </authorList>
    </citation>
    <scope>NUCLEOTIDE SEQUENCE [LARGE SCALE GENOMIC DNA]</scope>
    <source>
        <strain evidence="1 2">Alberta</strain>
        <tissue evidence="1">Whole body</tissue>
    </source>
</reference>